<dbReference type="EMBL" id="MN738895">
    <property type="protein sequence ID" value="QHT30289.1"/>
    <property type="molecule type" value="Genomic_DNA"/>
</dbReference>
<dbReference type="AlphaFoldDB" id="A0A6C0EPP7"/>
<name>A0A6C0EPP7_9ZZZZ</name>
<reference evidence="1" key="1">
    <citation type="journal article" date="2020" name="Nature">
        <title>Giant virus diversity and host interactions through global metagenomics.</title>
        <authorList>
            <person name="Schulz F."/>
            <person name="Roux S."/>
            <person name="Paez-Espino D."/>
            <person name="Jungbluth S."/>
            <person name="Walsh D.A."/>
            <person name="Denef V.J."/>
            <person name="McMahon K.D."/>
            <person name="Konstantinidis K.T."/>
            <person name="Eloe-Fadrosh E.A."/>
            <person name="Kyrpides N.C."/>
            <person name="Woyke T."/>
        </authorList>
    </citation>
    <scope>NUCLEOTIDE SEQUENCE</scope>
    <source>
        <strain evidence="1">GVMAG-M-3300009149-34</strain>
    </source>
</reference>
<sequence length="386" mass="44811">MSQFNVQQQHPLIPREQTYVLDRKLVSVHSFDRDIKKWPNSNSFEIDLPQSLQKIQSMRLLNISLPSNQYVFSNEYQNTKLKIRISNPISPVISGAIGDYIICINEGSYCPSQLATEIETKFNKMVASQASFPGFNYFKCKYNAVSNKFWFGSTNGVKFELLFGEKLTYKTHCNQLDVWDNYTRWGLPAYLGYKKQTYSYTMTPPNPWFTNTPGDPFDFDYEMEDGSGNEWLDGSMNNMIVNLDDLSANSLDPSGICNLDIMGDDYIYMQVEKYNSMDEIEPYSENTGGLYNNDYAGKVKCAFAKIPVRCLPYSQMYDSTRNFIANISHYNPPIERIDRLRFKFRYHDGRLVDFKCSPFTFTLEFNMLRDEQLCAMLVRVPPLYCL</sequence>
<evidence type="ECO:0000313" key="1">
    <source>
        <dbReference type="EMBL" id="QHT30289.1"/>
    </source>
</evidence>
<protein>
    <submittedName>
        <fullName evidence="1">Uncharacterized protein</fullName>
    </submittedName>
</protein>
<accession>A0A6C0EPP7</accession>
<proteinExistence type="predicted"/>
<organism evidence="1">
    <name type="scientific">viral metagenome</name>
    <dbReference type="NCBI Taxonomy" id="1070528"/>
    <lineage>
        <taxon>unclassified sequences</taxon>
        <taxon>metagenomes</taxon>
        <taxon>organismal metagenomes</taxon>
    </lineage>
</organism>